<dbReference type="AlphaFoldDB" id="B0CAX4"/>
<evidence type="ECO:0000256" key="1">
    <source>
        <dbReference type="ARBA" id="ARBA00004651"/>
    </source>
</evidence>
<dbReference type="Pfam" id="PF10609">
    <property type="entry name" value="ParA"/>
    <property type="match status" value="1"/>
</dbReference>
<feature type="domain" description="Polysaccharide chain length determinant N-terminal" evidence="17">
    <location>
        <begin position="10"/>
        <end position="106"/>
    </location>
</feature>
<keyword evidence="8" id="KW-0547">Nucleotide-binding</keyword>
<dbReference type="InterPro" id="IPR033756">
    <property type="entry name" value="YlxH/NBP35"/>
</dbReference>
<dbReference type="GO" id="GO:0004715">
    <property type="term" value="F:non-membrane spanning protein tyrosine kinase activity"/>
    <property type="evidence" value="ECO:0007669"/>
    <property type="project" value="UniProtKB-EC"/>
</dbReference>
<evidence type="ECO:0000256" key="16">
    <source>
        <dbReference type="SAM" id="Phobius"/>
    </source>
</evidence>
<dbReference type="eggNOG" id="COG3206">
    <property type="taxonomic scope" value="Bacteria"/>
</dbReference>
<keyword evidence="20" id="KW-1185">Reference proteome</keyword>
<dbReference type="GO" id="GO:0005886">
    <property type="term" value="C:plasma membrane"/>
    <property type="evidence" value="ECO:0007669"/>
    <property type="project" value="UniProtKB-SubCell"/>
</dbReference>
<feature type="region of interest" description="Disordered" evidence="15">
    <location>
        <begin position="721"/>
        <end position="744"/>
    </location>
</feature>
<keyword evidence="10" id="KW-0067">ATP-binding</keyword>
<dbReference type="Gene3D" id="3.40.50.300">
    <property type="entry name" value="P-loop containing nucleotide triphosphate hydrolases"/>
    <property type="match status" value="1"/>
</dbReference>
<evidence type="ECO:0000259" key="17">
    <source>
        <dbReference type="Pfam" id="PF02706"/>
    </source>
</evidence>
<keyword evidence="6" id="KW-0808">Transferase</keyword>
<comment type="similarity">
    <text evidence="3">Belongs to the CpsD/CapB family.</text>
</comment>
<keyword evidence="5" id="KW-1003">Cell membrane</keyword>
<name>B0CAX4_ACAM1</name>
<evidence type="ECO:0000256" key="4">
    <source>
        <dbReference type="ARBA" id="ARBA00011903"/>
    </source>
</evidence>
<evidence type="ECO:0000256" key="14">
    <source>
        <dbReference type="ARBA" id="ARBA00051245"/>
    </source>
</evidence>
<dbReference type="EMBL" id="CP000828">
    <property type="protein sequence ID" value="ABW25464.1"/>
    <property type="molecule type" value="Genomic_DNA"/>
</dbReference>
<evidence type="ECO:0000256" key="2">
    <source>
        <dbReference type="ARBA" id="ARBA00006683"/>
    </source>
</evidence>
<evidence type="ECO:0000256" key="15">
    <source>
        <dbReference type="SAM" id="MobiDB-lite"/>
    </source>
</evidence>
<dbReference type="STRING" id="329726.AM1_0407"/>
<keyword evidence="13" id="KW-0829">Tyrosine-protein kinase</keyword>
<dbReference type="InterPro" id="IPR050445">
    <property type="entry name" value="Bact_polysacc_biosynth/exp"/>
</dbReference>
<evidence type="ECO:0000256" key="11">
    <source>
        <dbReference type="ARBA" id="ARBA00022989"/>
    </source>
</evidence>
<evidence type="ECO:0000256" key="9">
    <source>
        <dbReference type="ARBA" id="ARBA00022777"/>
    </source>
</evidence>
<keyword evidence="11 16" id="KW-1133">Transmembrane helix</keyword>
<keyword evidence="12 16" id="KW-0472">Membrane</keyword>
<feature type="domain" description="Tyrosine-protein kinase G-rich" evidence="18">
    <location>
        <begin position="374"/>
        <end position="453"/>
    </location>
</feature>
<dbReference type="InterPro" id="IPR003856">
    <property type="entry name" value="LPS_length_determ_N"/>
</dbReference>
<accession>B0CAX4</accession>
<dbReference type="Proteomes" id="UP000000268">
    <property type="component" value="Chromosome"/>
</dbReference>
<evidence type="ECO:0000256" key="6">
    <source>
        <dbReference type="ARBA" id="ARBA00022679"/>
    </source>
</evidence>
<keyword evidence="7 16" id="KW-0812">Transmembrane</keyword>
<evidence type="ECO:0000256" key="5">
    <source>
        <dbReference type="ARBA" id="ARBA00022475"/>
    </source>
</evidence>
<organism evidence="19 20">
    <name type="scientific">Acaryochloris marina (strain MBIC 11017)</name>
    <dbReference type="NCBI Taxonomy" id="329726"/>
    <lineage>
        <taxon>Bacteria</taxon>
        <taxon>Bacillati</taxon>
        <taxon>Cyanobacteriota</taxon>
        <taxon>Cyanophyceae</taxon>
        <taxon>Acaryochloridales</taxon>
        <taxon>Acaryochloridaceae</taxon>
        <taxon>Acaryochloris</taxon>
    </lineage>
</organism>
<dbReference type="Pfam" id="PF13807">
    <property type="entry name" value="GNVR"/>
    <property type="match status" value="1"/>
</dbReference>
<evidence type="ECO:0000256" key="8">
    <source>
        <dbReference type="ARBA" id="ARBA00022741"/>
    </source>
</evidence>
<sequence>MPMSNEYSHESIDVRNYFRILRRRWIPATAVFGSVFVLTALATFLQKPVYEAEGKLLLKKQGGATIADLEIGGLGGLEALSSKSSPVQTEAEIIRSEPILRQTITALKLVDDEDQPLETKDFIEALTVFNVRDTDVLKVTYKSIDPKESADVVNRLMDDYLKNNIETNRAEAASARVFIEKQVPEVAAKLKNLDLSLRRFKETNGIIALEEEAKVSVEVEGNFYQEAAKMQSLLINARAKSRALRNKLGLTPQQGEDINALSQSTVVQQALADYQENERELAEALKVFQPTHPTVLDLKEKRIALKGVLGEQTSQIIETKQPQPLRNLQAGESRQSLTDALVEAEVERLGLEKQVLSLAQTQAENKRRQGIIPKLEQQLIALERDRIVAQTTYEELLKALQQITISENQNIGNVRVIAAALEPKEPVSPRKAFNLAVGFFLGGLLGLGTALLLEALDTSVKTVQEATGLFDYTVLGNIPLLKDAEKMTRKGLDRPTPDLVVRDSPRSSVSESYRMLQANLKFLSSDHHVQVFVVTSSIPKEGKSTVVANLALALGELGHRVLVIDADMRRPSQHQVWELPNALGLSNVLVEQKDWHEAIRPEDDQLDILTAGVTPPNPVPLIDSHHMAVLLEEFHQAYDYVLIDSPPLAVAADALLLGKMTDGVLLVTRPGLVDTGSAQSAKDALERAGQKVLGLVINGVIPENEPDSYYYYYAQDYYGENSGGKQSKAKKKKKKADVNAVERS</sequence>
<dbReference type="CDD" id="cd05387">
    <property type="entry name" value="BY-kinase"/>
    <property type="match status" value="1"/>
</dbReference>
<dbReference type="GO" id="GO:0005524">
    <property type="term" value="F:ATP binding"/>
    <property type="evidence" value="ECO:0007669"/>
    <property type="project" value="UniProtKB-KW"/>
</dbReference>
<dbReference type="PANTHER" id="PTHR32309:SF13">
    <property type="entry name" value="FERRIC ENTEROBACTIN TRANSPORT PROTEIN FEPE"/>
    <property type="match status" value="1"/>
</dbReference>
<dbReference type="KEGG" id="amr:AM1_0407"/>
<dbReference type="InterPro" id="IPR005702">
    <property type="entry name" value="Wzc-like_C"/>
</dbReference>
<proteinExistence type="inferred from homology"/>
<keyword evidence="9" id="KW-0418">Kinase</keyword>
<evidence type="ECO:0000256" key="3">
    <source>
        <dbReference type="ARBA" id="ARBA00007316"/>
    </source>
</evidence>
<dbReference type="HOGENOM" id="CLU_009912_2_2_3"/>
<feature type="transmembrane region" description="Helical" evidence="16">
    <location>
        <begin position="25"/>
        <end position="45"/>
    </location>
</feature>
<evidence type="ECO:0000313" key="20">
    <source>
        <dbReference type="Proteomes" id="UP000000268"/>
    </source>
</evidence>
<dbReference type="SUPFAM" id="SSF52540">
    <property type="entry name" value="P-loop containing nucleoside triphosphate hydrolases"/>
    <property type="match status" value="1"/>
</dbReference>
<evidence type="ECO:0000256" key="12">
    <source>
        <dbReference type="ARBA" id="ARBA00023136"/>
    </source>
</evidence>
<dbReference type="PANTHER" id="PTHR32309">
    <property type="entry name" value="TYROSINE-PROTEIN KINASE"/>
    <property type="match status" value="1"/>
</dbReference>
<dbReference type="EC" id="2.7.10.2" evidence="4"/>
<gene>
    <name evidence="19" type="ordered locus">AM1_0407</name>
</gene>
<reference evidence="19 20" key="1">
    <citation type="journal article" date="2008" name="Proc. Natl. Acad. Sci. U.S.A.">
        <title>Niche adaptation and genome expansion in the chlorophyll d-producing cyanobacterium Acaryochloris marina.</title>
        <authorList>
            <person name="Swingley W.D."/>
            <person name="Chen M."/>
            <person name="Cheung P.C."/>
            <person name="Conrad A.L."/>
            <person name="Dejesa L.C."/>
            <person name="Hao J."/>
            <person name="Honchak B.M."/>
            <person name="Karbach L.E."/>
            <person name="Kurdoglu A."/>
            <person name="Lahiri S."/>
            <person name="Mastrian S.D."/>
            <person name="Miyashita H."/>
            <person name="Page L."/>
            <person name="Ramakrishna P."/>
            <person name="Satoh S."/>
            <person name="Sattley W.M."/>
            <person name="Shimada Y."/>
            <person name="Taylor H.L."/>
            <person name="Tomo T."/>
            <person name="Tsuchiya T."/>
            <person name="Wang Z.T."/>
            <person name="Raymond J."/>
            <person name="Mimuro M."/>
            <person name="Blankenship R.E."/>
            <person name="Touchman J.W."/>
        </authorList>
    </citation>
    <scope>NUCLEOTIDE SEQUENCE [LARGE SCALE GENOMIC DNA]</scope>
    <source>
        <strain evidence="20">MBIC 11017</strain>
    </source>
</reference>
<comment type="subcellular location">
    <subcellularLocation>
        <location evidence="1">Cell membrane</location>
        <topology evidence="1">Multi-pass membrane protein</topology>
    </subcellularLocation>
</comment>
<dbReference type="GO" id="GO:0042802">
    <property type="term" value="F:identical protein binding"/>
    <property type="evidence" value="ECO:0007669"/>
    <property type="project" value="UniProtKB-ARBA"/>
</dbReference>
<protein>
    <recommendedName>
        <fullName evidence="4">non-specific protein-tyrosine kinase</fullName>
        <ecNumber evidence="4">2.7.10.2</ecNumber>
    </recommendedName>
</protein>
<dbReference type="Pfam" id="PF02706">
    <property type="entry name" value="Wzz"/>
    <property type="match status" value="1"/>
</dbReference>
<comment type="catalytic activity">
    <reaction evidence="14">
        <text>L-tyrosyl-[protein] + ATP = O-phospho-L-tyrosyl-[protein] + ADP + H(+)</text>
        <dbReference type="Rhea" id="RHEA:10596"/>
        <dbReference type="Rhea" id="RHEA-COMP:10136"/>
        <dbReference type="Rhea" id="RHEA-COMP:20101"/>
        <dbReference type="ChEBI" id="CHEBI:15378"/>
        <dbReference type="ChEBI" id="CHEBI:30616"/>
        <dbReference type="ChEBI" id="CHEBI:46858"/>
        <dbReference type="ChEBI" id="CHEBI:61978"/>
        <dbReference type="ChEBI" id="CHEBI:456216"/>
        <dbReference type="EC" id="2.7.10.2"/>
    </reaction>
</comment>
<evidence type="ECO:0000313" key="19">
    <source>
        <dbReference type="EMBL" id="ABW25464.1"/>
    </source>
</evidence>
<comment type="similarity">
    <text evidence="2">Belongs to the CpsC/CapA family.</text>
</comment>
<evidence type="ECO:0000256" key="13">
    <source>
        <dbReference type="ARBA" id="ARBA00023137"/>
    </source>
</evidence>
<dbReference type="InterPro" id="IPR032807">
    <property type="entry name" value="GNVR"/>
</dbReference>
<dbReference type="NCBIfam" id="TIGR01007">
    <property type="entry name" value="eps_fam"/>
    <property type="match status" value="1"/>
</dbReference>
<dbReference type="FunFam" id="3.40.50.300:FF:000527">
    <property type="entry name" value="Tyrosine-protein kinase etk"/>
    <property type="match status" value="1"/>
</dbReference>
<evidence type="ECO:0000256" key="10">
    <source>
        <dbReference type="ARBA" id="ARBA00022840"/>
    </source>
</evidence>
<evidence type="ECO:0000256" key="7">
    <source>
        <dbReference type="ARBA" id="ARBA00022692"/>
    </source>
</evidence>
<dbReference type="eggNOG" id="COG0489">
    <property type="taxonomic scope" value="Bacteria"/>
</dbReference>
<evidence type="ECO:0000259" key="18">
    <source>
        <dbReference type="Pfam" id="PF13807"/>
    </source>
</evidence>
<dbReference type="InterPro" id="IPR027417">
    <property type="entry name" value="P-loop_NTPase"/>
</dbReference>